<evidence type="ECO:0000256" key="15">
    <source>
        <dbReference type="HAMAP-Rule" id="MF_02121"/>
    </source>
</evidence>
<reference evidence="18 21" key="2">
    <citation type="submission" date="2022-10" db="EMBL/GenBank/DDBJ databases">
        <title>Comparative genomic study of S. anginosus.</title>
        <authorList>
            <person name="Prasad A."/>
            <person name="Ene A."/>
            <person name="Jablonska S."/>
            <person name="Du J."/>
            <person name="Wolfe A.J."/>
            <person name="Putonti C."/>
        </authorList>
    </citation>
    <scope>NUCLEOTIDE SEQUENCE [LARGE SCALE GENOMIC DNA]</scope>
    <source>
        <strain evidence="18 21">UMB9231</strain>
    </source>
</reference>
<feature type="binding site" evidence="15">
    <location>
        <position position="325"/>
    </location>
    <ligand>
        <name>NADP(+)</name>
        <dbReference type="ChEBI" id="CHEBI:58349"/>
    </ligand>
</feature>
<evidence type="ECO:0000256" key="10">
    <source>
        <dbReference type="ARBA" id="ARBA00022915"/>
    </source>
</evidence>
<proteinExistence type="inferred from homology"/>
<evidence type="ECO:0000256" key="14">
    <source>
        <dbReference type="ARBA" id="ARBA00047891"/>
    </source>
</evidence>
<dbReference type="NCBIfam" id="NF011456">
    <property type="entry name" value="PRK14874.1"/>
    <property type="match status" value="1"/>
</dbReference>
<dbReference type="UniPathway" id="UPA00050">
    <property type="reaction ID" value="UER00463"/>
</dbReference>
<dbReference type="EMBL" id="QRWZ01000001">
    <property type="protein sequence ID" value="RGT62730.1"/>
    <property type="molecule type" value="Genomic_DNA"/>
</dbReference>
<keyword evidence="9 15" id="KW-0521">NADP</keyword>
<protein>
    <recommendedName>
        <fullName evidence="6 15">Aspartate-semialdehyde dehydrogenase</fullName>
        <shortName evidence="15">ASA dehydrogenase</shortName>
        <shortName evidence="15">ASADH</shortName>
        <ecNumber evidence="6 15">1.2.1.11</ecNumber>
    </recommendedName>
    <alternativeName>
        <fullName evidence="15">Aspartate-beta-semialdehyde dehydrogenase</fullName>
    </alternativeName>
</protein>
<keyword evidence="7 15" id="KW-0028">Amino-acid biosynthesis</keyword>
<dbReference type="SUPFAM" id="SSF55347">
    <property type="entry name" value="Glyceraldehyde-3-phosphate dehydrogenase-like, C-terminal domain"/>
    <property type="match status" value="1"/>
</dbReference>
<comment type="pathway">
    <text evidence="2 15">Amino-acid biosynthesis; L-lysine biosynthesis via DAP pathway; (S)-tetrahydrodipicolinate from L-aspartate: step 2/4.</text>
</comment>
<dbReference type="PANTHER" id="PTHR46278">
    <property type="entry name" value="DEHYDROGENASE, PUTATIVE-RELATED"/>
    <property type="match status" value="1"/>
</dbReference>
<keyword evidence="13 15" id="KW-0486">Methionine biosynthesis</keyword>
<dbReference type="EC" id="1.2.1.11" evidence="6 15"/>
<dbReference type="GO" id="GO:0019877">
    <property type="term" value="P:diaminopimelate biosynthetic process"/>
    <property type="evidence" value="ECO:0007669"/>
    <property type="project" value="UniProtKB-UniRule"/>
</dbReference>
<comment type="pathway">
    <text evidence="1 15">Amino-acid biosynthesis; L-methionine biosynthesis via de novo pathway; L-homoserine from L-aspartate: step 2/3.</text>
</comment>
<dbReference type="RefSeq" id="WP_024053088.1">
    <property type="nucleotide sequence ID" value="NZ_CP118046.1"/>
</dbReference>
<dbReference type="GO" id="GO:0004073">
    <property type="term" value="F:aspartate-semialdehyde dehydrogenase activity"/>
    <property type="evidence" value="ECO:0007669"/>
    <property type="project" value="UniProtKB-UniRule"/>
</dbReference>
<reference evidence="19 20" key="1">
    <citation type="submission" date="2018-08" db="EMBL/GenBank/DDBJ databases">
        <title>A genome reference for cultivated species of the human gut microbiota.</title>
        <authorList>
            <person name="Zou Y."/>
            <person name="Xue W."/>
            <person name="Luo G."/>
        </authorList>
    </citation>
    <scope>NUCLEOTIDE SEQUENCE [LARGE SCALE GENOMIC DNA]</scope>
    <source>
        <strain evidence="19 20">AF18-38</strain>
    </source>
</reference>
<comment type="similarity">
    <text evidence="4 15">Belongs to the aspartate-semialdehyde dehydrogenase family.</text>
</comment>
<evidence type="ECO:0000256" key="9">
    <source>
        <dbReference type="ARBA" id="ARBA00022857"/>
    </source>
</evidence>
<evidence type="ECO:0000256" key="5">
    <source>
        <dbReference type="ARBA" id="ARBA00011738"/>
    </source>
</evidence>
<dbReference type="InterPro" id="IPR036291">
    <property type="entry name" value="NAD(P)-bd_dom_sf"/>
</dbReference>
<evidence type="ECO:0000256" key="1">
    <source>
        <dbReference type="ARBA" id="ARBA00005021"/>
    </source>
</evidence>
<feature type="binding site" evidence="15">
    <location>
        <position position="99"/>
    </location>
    <ligand>
        <name>phosphate</name>
        <dbReference type="ChEBI" id="CHEBI:43474"/>
    </ligand>
</feature>
<keyword evidence="8 15" id="KW-0791">Threonine biosynthesis</keyword>
<comment type="subunit">
    <text evidence="5 15">Homodimer.</text>
</comment>
<feature type="binding site" evidence="15">
    <location>
        <begin position="39"/>
        <end position="40"/>
    </location>
    <ligand>
        <name>NADP(+)</name>
        <dbReference type="ChEBI" id="CHEBI:58349"/>
    </ligand>
</feature>
<evidence type="ECO:0000256" key="8">
    <source>
        <dbReference type="ARBA" id="ARBA00022697"/>
    </source>
</evidence>
<keyword evidence="11 15" id="KW-0560">Oxidoreductase</keyword>
<comment type="catalytic activity">
    <reaction evidence="14 15">
        <text>L-aspartate 4-semialdehyde + phosphate + NADP(+) = 4-phospho-L-aspartate + NADPH + H(+)</text>
        <dbReference type="Rhea" id="RHEA:24284"/>
        <dbReference type="ChEBI" id="CHEBI:15378"/>
        <dbReference type="ChEBI" id="CHEBI:43474"/>
        <dbReference type="ChEBI" id="CHEBI:57535"/>
        <dbReference type="ChEBI" id="CHEBI:57783"/>
        <dbReference type="ChEBI" id="CHEBI:58349"/>
        <dbReference type="ChEBI" id="CHEBI:537519"/>
        <dbReference type="EC" id="1.2.1.11"/>
    </reaction>
</comment>
<dbReference type="SUPFAM" id="SSF51735">
    <property type="entry name" value="NAD(P)-binding Rossmann-fold domains"/>
    <property type="match status" value="1"/>
</dbReference>
<dbReference type="GO" id="GO:0046983">
    <property type="term" value="F:protein dimerization activity"/>
    <property type="evidence" value="ECO:0007669"/>
    <property type="project" value="InterPro"/>
</dbReference>
<evidence type="ECO:0000256" key="11">
    <source>
        <dbReference type="ARBA" id="ARBA00023002"/>
    </source>
</evidence>
<dbReference type="SMART" id="SM00859">
    <property type="entry name" value="Semialdhyde_dh"/>
    <property type="match status" value="1"/>
</dbReference>
<name>A0A412PQK8_STRAP</name>
<dbReference type="HAMAP" id="MF_02121">
    <property type="entry name" value="ASADH"/>
    <property type="match status" value="1"/>
</dbReference>
<dbReference type="Pfam" id="PF01118">
    <property type="entry name" value="Semialdhyde_dh"/>
    <property type="match status" value="1"/>
</dbReference>
<feature type="binding site" evidence="15">
    <location>
        <position position="155"/>
    </location>
    <ligand>
        <name>substrate</name>
    </ligand>
</feature>
<dbReference type="GO" id="GO:0009097">
    <property type="term" value="P:isoleucine biosynthetic process"/>
    <property type="evidence" value="ECO:0007669"/>
    <property type="project" value="UniProtKB-UniRule"/>
</dbReference>
<dbReference type="Proteomes" id="UP001526076">
    <property type="component" value="Unassembled WGS sequence"/>
</dbReference>
<keyword evidence="12 15" id="KW-0457">Lysine biosynthesis</keyword>
<dbReference type="AlphaFoldDB" id="A0A412PQK8"/>
<dbReference type="NCBIfam" id="TIGR01296">
    <property type="entry name" value="asd_B"/>
    <property type="match status" value="1"/>
</dbReference>
<dbReference type="GO" id="GO:0009089">
    <property type="term" value="P:lysine biosynthetic process via diaminopimelate"/>
    <property type="evidence" value="ECO:0007669"/>
    <property type="project" value="UniProtKB-UniRule"/>
</dbReference>
<dbReference type="Proteomes" id="UP000284046">
    <property type="component" value="Unassembled WGS sequence"/>
</dbReference>
<feature type="active site" description="Proton acceptor" evidence="15 16">
    <location>
        <position position="252"/>
    </location>
</feature>
<evidence type="ECO:0000256" key="13">
    <source>
        <dbReference type="ARBA" id="ARBA00023167"/>
    </source>
</evidence>
<feature type="active site" description="Acyl-thioester intermediate" evidence="15 16">
    <location>
        <position position="128"/>
    </location>
</feature>
<keyword evidence="21" id="KW-1185">Reference proteome</keyword>
<comment type="caution">
    <text evidence="15">Lacks conserved residue(s) required for the propagation of feature annotation.</text>
</comment>
<dbReference type="Gene3D" id="3.30.360.10">
    <property type="entry name" value="Dihydrodipicolinate Reductase, domain 2"/>
    <property type="match status" value="1"/>
</dbReference>
<dbReference type="GO" id="GO:0051287">
    <property type="term" value="F:NAD binding"/>
    <property type="evidence" value="ECO:0007669"/>
    <property type="project" value="InterPro"/>
</dbReference>
<dbReference type="InterPro" id="IPR012280">
    <property type="entry name" value="Semialdhyde_DH_dimer_dom"/>
</dbReference>
<evidence type="ECO:0000256" key="16">
    <source>
        <dbReference type="PIRSR" id="PIRSR000148-1"/>
    </source>
</evidence>
<evidence type="ECO:0000256" key="4">
    <source>
        <dbReference type="ARBA" id="ARBA00010584"/>
    </source>
</evidence>
<feature type="binding site" evidence="15">
    <location>
        <position position="245"/>
    </location>
    <ligand>
        <name>substrate</name>
    </ligand>
</feature>
<dbReference type="InterPro" id="IPR005986">
    <property type="entry name" value="Asp_semialdehyde_DH_beta"/>
</dbReference>
<evidence type="ECO:0000256" key="6">
    <source>
        <dbReference type="ARBA" id="ARBA00013120"/>
    </source>
</evidence>
<comment type="caution">
    <text evidence="19">The sequence shown here is derived from an EMBL/GenBank/DDBJ whole genome shotgun (WGS) entry which is preliminary data.</text>
</comment>
<dbReference type="InterPro" id="IPR000534">
    <property type="entry name" value="Semialdehyde_DH_NAD-bd"/>
</dbReference>
<dbReference type="Gene3D" id="3.40.50.720">
    <property type="entry name" value="NAD(P)-binding Rossmann-like Domain"/>
    <property type="match status" value="1"/>
</dbReference>
<dbReference type="GO" id="GO:0009088">
    <property type="term" value="P:threonine biosynthetic process"/>
    <property type="evidence" value="ECO:0007669"/>
    <property type="project" value="UniProtKB-UniRule"/>
</dbReference>
<organism evidence="19 20">
    <name type="scientific">Streptococcus anginosus</name>
    <dbReference type="NCBI Taxonomy" id="1328"/>
    <lineage>
        <taxon>Bacteria</taxon>
        <taxon>Bacillati</taxon>
        <taxon>Bacillota</taxon>
        <taxon>Bacilli</taxon>
        <taxon>Lactobacillales</taxon>
        <taxon>Streptococcaceae</taxon>
        <taxon>Streptococcus</taxon>
        <taxon>Streptococcus anginosus group</taxon>
    </lineage>
</organism>
<dbReference type="CDD" id="cd18131">
    <property type="entry name" value="ASADH_C_bac_euk_like"/>
    <property type="match status" value="1"/>
</dbReference>
<evidence type="ECO:0000313" key="21">
    <source>
        <dbReference type="Proteomes" id="UP001526076"/>
    </source>
</evidence>
<evidence type="ECO:0000256" key="12">
    <source>
        <dbReference type="ARBA" id="ARBA00023154"/>
    </source>
</evidence>
<dbReference type="UniPathway" id="UPA00034">
    <property type="reaction ID" value="UER00016"/>
</dbReference>
<comment type="pathway">
    <text evidence="3 15">Amino-acid biosynthesis; L-threonine biosynthesis; L-threonine from L-aspartate: step 2/5.</text>
</comment>
<evidence type="ECO:0000256" key="2">
    <source>
        <dbReference type="ARBA" id="ARBA00005076"/>
    </source>
</evidence>
<feature type="binding site" evidence="15">
    <location>
        <begin position="11"/>
        <end position="14"/>
    </location>
    <ligand>
        <name>NADP(+)</name>
        <dbReference type="ChEBI" id="CHEBI:58349"/>
    </ligand>
</feature>
<gene>
    <name evidence="15" type="primary">asd</name>
    <name evidence="19" type="ORF">DWX18_01110</name>
    <name evidence="18" type="ORF">OJ597_02980</name>
</gene>
<dbReference type="EMBL" id="JAPAHU010000004">
    <property type="protein sequence ID" value="MCW1041444.1"/>
    <property type="molecule type" value="Genomic_DNA"/>
</dbReference>
<feature type="binding site" evidence="15">
    <location>
        <begin position="158"/>
        <end position="159"/>
    </location>
    <ligand>
        <name>NADP(+)</name>
        <dbReference type="ChEBI" id="CHEBI:58349"/>
    </ligand>
</feature>
<evidence type="ECO:0000259" key="17">
    <source>
        <dbReference type="SMART" id="SM00859"/>
    </source>
</evidence>
<dbReference type="InterPro" id="IPR012080">
    <property type="entry name" value="Asp_semialdehyde_DH"/>
</dbReference>
<dbReference type="PIRSF" id="PIRSF000148">
    <property type="entry name" value="ASA_dh"/>
    <property type="match status" value="1"/>
</dbReference>
<evidence type="ECO:0000256" key="3">
    <source>
        <dbReference type="ARBA" id="ARBA00005097"/>
    </source>
</evidence>
<keyword evidence="10 15" id="KW-0220">Diaminopimelate biosynthesis</keyword>
<dbReference type="UniPathway" id="UPA00051">
    <property type="reaction ID" value="UER00464"/>
</dbReference>
<evidence type="ECO:0000256" key="7">
    <source>
        <dbReference type="ARBA" id="ARBA00022605"/>
    </source>
</evidence>
<evidence type="ECO:0000313" key="18">
    <source>
        <dbReference type="EMBL" id="MCW1041444.1"/>
    </source>
</evidence>
<accession>A0A412PQK8</accession>
<dbReference type="GO" id="GO:0071266">
    <property type="term" value="P:'de novo' L-methionine biosynthetic process"/>
    <property type="evidence" value="ECO:0007669"/>
    <property type="project" value="UniProtKB-UniRule"/>
</dbReference>
<comment type="function">
    <text evidence="15">Catalyzes the NADPH-dependent formation of L-aspartate-semialdehyde (L-ASA) by the reductive dephosphorylation of L-aspartyl-4-phosphate.</text>
</comment>
<sequence>MGYTVAVVGATGAVGAQMIKMLEESTLPIEKVRYLASARSAGKVLKFKDQDITIEETTETAFEGVDIALFSAGASTSAKYAPYAVKAGAVVVDNTSHFRQNPDVPLVVPEVNAHALDAHNGIIACPNCSTIQMMVALEPIRQRWGLERIIVSTYQAVSGAGMGAILETQRELREVLNDGVNPRDVKAEILPSGGDKKHYPIAFNALPQIDVFTDNDYTYEEMKMTNETKKIMEDDTIAVSATCVRIPVLSAHSESVYIETKEVAPIAEVKAAIANFPGAVLEDDVAHQIYPQAVNAVGKKETFVGRIRKDLDAEKGIHMWVVSDNLFKGAAWNSVQIAETLHERGLVHPTAEVIFKLK</sequence>
<feature type="domain" description="Semialdehyde dehydrogenase NAD-binding" evidence="17">
    <location>
        <begin position="4"/>
        <end position="119"/>
    </location>
</feature>
<dbReference type="Pfam" id="PF02774">
    <property type="entry name" value="Semialdhyde_dhC"/>
    <property type="match status" value="1"/>
</dbReference>
<dbReference type="GO" id="GO:0050661">
    <property type="term" value="F:NADP binding"/>
    <property type="evidence" value="ECO:0007669"/>
    <property type="project" value="UniProtKB-UniRule"/>
</dbReference>
<evidence type="ECO:0000313" key="20">
    <source>
        <dbReference type="Proteomes" id="UP000284046"/>
    </source>
</evidence>
<dbReference type="PANTHER" id="PTHR46278:SF2">
    <property type="entry name" value="ASPARTATE-SEMIALDEHYDE DEHYDROGENASE"/>
    <property type="match status" value="1"/>
</dbReference>
<dbReference type="CDD" id="cd02316">
    <property type="entry name" value="VcASADH2_like_N"/>
    <property type="match status" value="1"/>
</dbReference>
<evidence type="ECO:0000313" key="19">
    <source>
        <dbReference type="EMBL" id="RGT62730.1"/>
    </source>
</evidence>